<dbReference type="Proteomes" id="UP000039865">
    <property type="component" value="Unassembled WGS sequence"/>
</dbReference>
<evidence type="ECO:0000313" key="9">
    <source>
        <dbReference type="Proteomes" id="UP000039865"/>
    </source>
</evidence>
<keyword evidence="6" id="KW-0503">Monooxygenase</keyword>
<dbReference type="GO" id="GO:0005506">
    <property type="term" value="F:iron ion binding"/>
    <property type="evidence" value="ECO:0007669"/>
    <property type="project" value="InterPro"/>
</dbReference>
<evidence type="ECO:0000313" key="8">
    <source>
        <dbReference type="EMBL" id="CDW80479.1"/>
    </source>
</evidence>
<keyword evidence="5 7" id="KW-0408">Iron</keyword>
<accession>A0A078AE16</accession>
<dbReference type="GO" id="GO:0016705">
    <property type="term" value="F:oxidoreductase activity, acting on paired donors, with incorporation or reduction of molecular oxygen"/>
    <property type="evidence" value="ECO:0007669"/>
    <property type="project" value="InterPro"/>
</dbReference>
<dbReference type="GO" id="GO:0020037">
    <property type="term" value="F:heme binding"/>
    <property type="evidence" value="ECO:0007669"/>
    <property type="project" value="InterPro"/>
</dbReference>
<dbReference type="PRINTS" id="PR00385">
    <property type="entry name" value="P450"/>
</dbReference>
<dbReference type="InterPro" id="IPR001128">
    <property type="entry name" value="Cyt_P450"/>
</dbReference>
<dbReference type="OrthoDB" id="1470350at2759"/>
<dbReference type="EMBL" id="CCKQ01009015">
    <property type="protein sequence ID" value="CDW80479.1"/>
    <property type="molecule type" value="Genomic_DNA"/>
</dbReference>
<dbReference type="OMA" id="ELYPMMW"/>
<gene>
    <name evidence="8" type="primary">Contig12120.g12956</name>
    <name evidence="8" type="ORF">STYLEM_9478</name>
</gene>
<comment type="similarity">
    <text evidence="1">Belongs to the cytochrome P450 family.</text>
</comment>
<dbReference type="InterPro" id="IPR050196">
    <property type="entry name" value="Cytochrome_P450_Monoox"/>
</dbReference>
<dbReference type="SUPFAM" id="SSF48264">
    <property type="entry name" value="Cytochrome P450"/>
    <property type="match status" value="1"/>
</dbReference>
<evidence type="ECO:0000256" key="4">
    <source>
        <dbReference type="ARBA" id="ARBA00023002"/>
    </source>
</evidence>
<dbReference type="InterPro" id="IPR002403">
    <property type="entry name" value="Cyt_P450_E_grp-IV"/>
</dbReference>
<keyword evidence="4" id="KW-0560">Oxidoreductase</keyword>
<dbReference type="CDD" id="cd00302">
    <property type="entry name" value="cytochrome_P450"/>
    <property type="match status" value="1"/>
</dbReference>
<proteinExistence type="inferred from homology"/>
<protein>
    <submittedName>
        <fullName evidence="8">Cytochrome p450</fullName>
    </submittedName>
</protein>
<reference evidence="8 9" key="1">
    <citation type="submission" date="2014-06" db="EMBL/GenBank/DDBJ databases">
        <authorList>
            <person name="Swart Estienne"/>
        </authorList>
    </citation>
    <scope>NUCLEOTIDE SEQUENCE [LARGE SCALE GENOMIC DNA]</scope>
    <source>
        <strain evidence="8 9">130c</strain>
    </source>
</reference>
<dbReference type="PRINTS" id="PR00465">
    <property type="entry name" value="EP450IV"/>
</dbReference>
<dbReference type="PANTHER" id="PTHR24291:SF50">
    <property type="entry name" value="BIFUNCTIONAL ALBAFLAVENONE MONOOXYGENASE_TERPENE SYNTHASE"/>
    <property type="match status" value="1"/>
</dbReference>
<name>A0A078AE16_STYLE</name>
<evidence type="ECO:0000256" key="1">
    <source>
        <dbReference type="ARBA" id="ARBA00010617"/>
    </source>
</evidence>
<sequence>MRFYEKQGVPFHSGFLPFLGHYYELIKFQKKNNPTLHPLIEYIQTYFDQKPPVFSGIIFSQRLCLFVNRPEALRELFVSKNRFFDKHPSSGNILKKIAGDSIAFQKSNQIWAKKRKVISSSLYKQKLIVMLDIMKEIVLETKDQWAKQGTIDIVQETSNMMMTIILACAFGRQNENPLINYKEKGEIRQIQLGQALSTNLGRAIEREFQPYLIFFPELFPYYLSILDQEVKYNAEQVIEYIRKIIQIKRVNFAQTGHYEGDDLLSVLLQDDVFQDSDQMIIDECITFFIAGSQTIAVAISNFLSYMAQSQEHENQIRMEFGKLLQNYGMDIQKLAQELDLRKIEEFEYLKCCYNETLRIEPPLIISSSVQLTEDQQIAGVNIKQDDMLIINIYQIHHNKDQWIDDEKFIPERFNPQSQYYLTPAGTQRDQFSFVPFLGGKRICLGKTFAENAFKIIVPLLMNNYKFVLCDDKQKIQKPFFNAIMFKRPQVFMKLERIN</sequence>
<keyword evidence="9" id="KW-1185">Reference proteome</keyword>
<dbReference type="Gene3D" id="1.10.630.10">
    <property type="entry name" value="Cytochrome P450"/>
    <property type="match status" value="1"/>
</dbReference>
<evidence type="ECO:0000256" key="7">
    <source>
        <dbReference type="PIRSR" id="PIRSR602403-1"/>
    </source>
</evidence>
<dbReference type="InterPro" id="IPR036396">
    <property type="entry name" value="Cyt_P450_sf"/>
</dbReference>
<dbReference type="GO" id="GO:0004497">
    <property type="term" value="F:monooxygenase activity"/>
    <property type="evidence" value="ECO:0007669"/>
    <property type="project" value="UniProtKB-KW"/>
</dbReference>
<evidence type="ECO:0000256" key="6">
    <source>
        <dbReference type="ARBA" id="ARBA00023033"/>
    </source>
</evidence>
<evidence type="ECO:0000256" key="2">
    <source>
        <dbReference type="ARBA" id="ARBA00022617"/>
    </source>
</evidence>
<dbReference type="Pfam" id="PF00067">
    <property type="entry name" value="p450"/>
    <property type="match status" value="1"/>
</dbReference>
<feature type="binding site" description="axial binding residue" evidence="7">
    <location>
        <position position="443"/>
    </location>
    <ligand>
        <name>heme</name>
        <dbReference type="ChEBI" id="CHEBI:30413"/>
    </ligand>
    <ligandPart>
        <name>Fe</name>
        <dbReference type="ChEBI" id="CHEBI:18248"/>
    </ligandPart>
</feature>
<keyword evidence="2 7" id="KW-0349">Heme</keyword>
<dbReference type="AlphaFoldDB" id="A0A078AE16"/>
<keyword evidence="3 7" id="KW-0479">Metal-binding</keyword>
<evidence type="ECO:0000256" key="5">
    <source>
        <dbReference type="ARBA" id="ARBA00023004"/>
    </source>
</evidence>
<organism evidence="8 9">
    <name type="scientific">Stylonychia lemnae</name>
    <name type="common">Ciliate</name>
    <dbReference type="NCBI Taxonomy" id="5949"/>
    <lineage>
        <taxon>Eukaryota</taxon>
        <taxon>Sar</taxon>
        <taxon>Alveolata</taxon>
        <taxon>Ciliophora</taxon>
        <taxon>Intramacronucleata</taxon>
        <taxon>Spirotrichea</taxon>
        <taxon>Stichotrichia</taxon>
        <taxon>Sporadotrichida</taxon>
        <taxon>Oxytrichidae</taxon>
        <taxon>Stylonychinae</taxon>
        <taxon>Stylonychia</taxon>
    </lineage>
</organism>
<dbReference type="InParanoid" id="A0A078AE16"/>
<evidence type="ECO:0000256" key="3">
    <source>
        <dbReference type="ARBA" id="ARBA00022723"/>
    </source>
</evidence>
<dbReference type="PANTHER" id="PTHR24291">
    <property type="entry name" value="CYTOCHROME P450 FAMILY 4"/>
    <property type="match status" value="1"/>
</dbReference>
<comment type="cofactor">
    <cofactor evidence="7">
        <name>heme</name>
        <dbReference type="ChEBI" id="CHEBI:30413"/>
    </cofactor>
</comment>